<evidence type="ECO:0000256" key="2">
    <source>
        <dbReference type="PROSITE-ProRule" id="PRU00023"/>
    </source>
</evidence>
<dbReference type="Gene3D" id="1.25.40.20">
    <property type="entry name" value="Ankyrin repeat-containing domain"/>
    <property type="match status" value="4"/>
</dbReference>
<proteinExistence type="predicted"/>
<reference evidence="4" key="1">
    <citation type="journal article" date="2020" name="Stud. Mycol.">
        <title>101 Dothideomycetes genomes: a test case for predicting lifestyles and emergence of pathogens.</title>
        <authorList>
            <person name="Haridas S."/>
            <person name="Albert R."/>
            <person name="Binder M."/>
            <person name="Bloem J."/>
            <person name="Labutti K."/>
            <person name="Salamov A."/>
            <person name="Andreopoulos B."/>
            <person name="Baker S."/>
            <person name="Barry K."/>
            <person name="Bills G."/>
            <person name="Bluhm B."/>
            <person name="Cannon C."/>
            <person name="Castanera R."/>
            <person name="Culley D."/>
            <person name="Daum C."/>
            <person name="Ezra D."/>
            <person name="Gonzalez J."/>
            <person name="Henrissat B."/>
            <person name="Kuo A."/>
            <person name="Liang C."/>
            <person name="Lipzen A."/>
            <person name="Lutzoni F."/>
            <person name="Magnuson J."/>
            <person name="Mondo S."/>
            <person name="Nolan M."/>
            <person name="Ohm R."/>
            <person name="Pangilinan J."/>
            <person name="Park H.-J."/>
            <person name="Ramirez L."/>
            <person name="Alfaro M."/>
            <person name="Sun H."/>
            <person name="Tritt A."/>
            <person name="Yoshinaga Y."/>
            <person name="Zwiers L.-H."/>
            <person name="Turgeon B."/>
            <person name="Goodwin S."/>
            <person name="Spatafora J."/>
            <person name="Crous P."/>
            <person name="Grigoriev I."/>
        </authorList>
    </citation>
    <scope>NUCLEOTIDE SEQUENCE</scope>
    <source>
        <strain evidence="4">CBS 123094</strain>
    </source>
</reference>
<feature type="repeat" description="ANK" evidence="2">
    <location>
        <begin position="921"/>
        <end position="945"/>
    </location>
</feature>
<keyword evidence="5" id="KW-1185">Reference proteome</keyword>
<evidence type="ECO:0000256" key="1">
    <source>
        <dbReference type="ARBA" id="ARBA00022737"/>
    </source>
</evidence>
<dbReference type="Pfam" id="PF12796">
    <property type="entry name" value="Ank_2"/>
    <property type="match status" value="3"/>
</dbReference>
<dbReference type="InterPro" id="IPR056884">
    <property type="entry name" value="NPHP3-like_N"/>
</dbReference>
<dbReference type="Pfam" id="PF06985">
    <property type="entry name" value="HET"/>
    <property type="match status" value="1"/>
</dbReference>
<feature type="repeat" description="ANK" evidence="2">
    <location>
        <begin position="979"/>
        <end position="1003"/>
    </location>
</feature>
<gene>
    <name evidence="4" type="ORF">P154DRAFT_546981</name>
</gene>
<dbReference type="Gene3D" id="3.40.50.300">
    <property type="entry name" value="P-loop containing nucleotide triphosphate hydrolases"/>
    <property type="match status" value="1"/>
</dbReference>
<keyword evidence="1" id="KW-0677">Repeat</keyword>
<protein>
    <submittedName>
        <fullName evidence="4">Ankyrin</fullName>
    </submittedName>
</protein>
<dbReference type="SUPFAM" id="SSF48403">
    <property type="entry name" value="Ankyrin repeat"/>
    <property type="match status" value="1"/>
</dbReference>
<dbReference type="PROSITE" id="PS50088">
    <property type="entry name" value="ANK_REPEAT"/>
    <property type="match status" value="2"/>
</dbReference>
<dbReference type="PROSITE" id="PS50837">
    <property type="entry name" value="NACHT"/>
    <property type="match status" value="1"/>
</dbReference>
<dbReference type="AlphaFoldDB" id="A0A6A5WB42"/>
<evidence type="ECO:0000313" key="4">
    <source>
        <dbReference type="EMBL" id="KAF1998124.1"/>
    </source>
</evidence>
<dbReference type="Pfam" id="PF24883">
    <property type="entry name" value="NPHP3_N"/>
    <property type="match status" value="1"/>
</dbReference>
<sequence>MMRNYKHKKSYAKIRFCGKQAAKNDLRYFWVDTCCIDKSSSAELTEALNSMFRWYQNADRCYVFLADVSVSSFVEGGDFAQRWKPAFRRSRWFTRGWTLQELIAPASVEFFSQDEQLLGTKHSLEPTLHEITGIATRALRGSVLSEFSLDERMSWADKRNTKREEDKAYSLLGIFNVYMPLIYGEGQRNALLRLHKTAAESSNTGIPSLPPTVFTGLPNVTNRVTIDTGDGIGEDEARKRKELLDLLFFDNIDERLLSLKAAHNRTCKWFLQKDLYKAWMSPENLRDHRGFLWIKGKPGAGKSTLMKFLDSKAKNSAKSDPNALVASFFFNARGEQLERCTTGVYRSLLWQLFEKAPDLQEILGEFDTNTRRIIQSKGWQQEILKETLGDVVERLGCRTLQIFIDALDECDDEDVADMISFLEDIGEQAVEANVHLHICFSSRHYPTIVIRRGKQIVLEDETEHDDDIIRYIDAKLKLANPKKAENLKAQILEKSAGVFLWVALVIPILNKTSAKGRAGELQKCLKEIPPKLDDLFEMILKRDQEDMKDLQLCIQWILFAKRPLKQEEYFFALRHPLPESTRQLSEEPSADEMHHFVHSSSKGLAQVTKTRSKEKTPTVQFIHESVRDFFLLKNGYLRLWPELSDHFITYSHERLRDRCSTPWQVLFDASSHHFLDMNLPVANSEEAAALRHSLSKKYPFIKYAVDSVLYHANAFEDNVEAQEIFLERFPFDHWRFLNNALEQFQIRRYTSHSSLLYILADKGLPRLIRQELRRLPTMDISGERHYLPIWAACTNSNRDAILAFLLPETVPQIDQRLATHVDTLCGIKPLKDHTLLSYAVEKGDEVLVKLLLETGKVDVNHKSQGQTLLLKAMTMNCEAIVQLLLETGEVDVESGDAKGFTPLLFAVAQGRQADVNHASLTLEAPLHRAVSRNHETIVKLLLDTGKVAMNYRDGGGATALIMAARGGHEKANVNLADWFRRTPLLLAAENGHELVVKLLLNTGRANINQGDDQERTPLFMAAENGHELVVKLLLDTAQANANVNKVDYCGRNPLSIAAERGHEAIANLLQSYGGRR</sequence>
<dbReference type="SUPFAM" id="SSF52540">
    <property type="entry name" value="P-loop containing nucleoside triphosphate hydrolases"/>
    <property type="match status" value="1"/>
</dbReference>
<dbReference type="InterPro" id="IPR002110">
    <property type="entry name" value="Ankyrin_rpt"/>
</dbReference>
<dbReference type="PROSITE" id="PS50297">
    <property type="entry name" value="ANK_REP_REGION"/>
    <property type="match status" value="2"/>
</dbReference>
<evidence type="ECO:0000313" key="5">
    <source>
        <dbReference type="Proteomes" id="UP000799779"/>
    </source>
</evidence>
<dbReference type="InterPro" id="IPR007111">
    <property type="entry name" value="NACHT_NTPase"/>
</dbReference>
<dbReference type="OrthoDB" id="194358at2759"/>
<accession>A0A6A5WB42</accession>
<dbReference type="PANTHER" id="PTHR10622">
    <property type="entry name" value="HET DOMAIN-CONTAINING PROTEIN"/>
    <property type="match status" value="1"/>
</dbReference>
<keyword evidence="2" id="KW-0040">ANK repeat</keyword>
<dbReference type="InterPro" id="IPR010730">
    <property type="entry name" value="HET"/>
</dbReference>
<dbReference type="Proteomes" id="UP000799779">
    <property type="component" value="Unassembled WGS sequence"/>
</dbReference>
<dbReference type="EMBL" id="ML977606">
    <property type="protein sequence ID" value="KAF1998124.1"/>
    <property type="molecule type" value="Genomic_DNA"/>
</dbReference>
<dbReference type="SMART" id="SM00248">
    <property type="entry name" value="ANK"/>
    <property type="match status" value="7"/>
</dbReference>
<feature type="domain" description="NACHT" evidence="3">
    <location>
        <begin position="290"/>
        <end position="425"/>
    </location>
</feature>
<name>A0A6A5WB42_9PLEO</name>
<evidence type="ECO:0000259" key="3">
    <source>
        <dbReference type="PROSITE" id="PS50837"/>
    </source>
</evidence>
<dbReference type="PANTHER" id="PTHR10622:SF11">
    <property type="entry name" value="HET-DOMAIN-CONTAINING PROTEIN"/>
    <property type="match status" value="1"/>
</dbReference>
<dbReference type="InterPro" id="IPR027417">
    <property type="entry name" value="P-loop_NTPase"/>
</dbReference>
<dbReference type="InterPro" id="IPR036770">
    <property type="entry name" value="Ankyrin_rpt-contain_sf"/>
</dbReference>
<organism evidence="4 5">
    <name type="scientific">Amniculicola lignicola CBS 123094</name>
    <dbReference type="NCBI Taxonomy" id="1392246"/>
    <lineage>
        <taxon>Eukaryota</taxon>
        <taxon>Fungi</taxon>
        <taxon>Dikarya</taxon>
        <taxon>Ascomycota</taxon>
        <taxon>Pezizomycotina</taxon>
        <taxon>Dothideomycetes</taxon>
        <taxon>Pleosporomycetidae</taxon>
        <taxon>Pleosporales</taxon>
        <taxon>Amniculicolaceae</taxon>
        <taxon>Amniculicola</taxon>
    </lineage>
</organism>